<keyword evidence="2" id="KW-1185">Reference proteome</keyword>
<dbReference type="RefSeq" id="XP_037169984.1">
    <property type="nucleotide sequence ID" value="XM_037303337.1"/>
</dbReference>
<evidence type="ECO:0000313" key="1">
    <source>
        <dbReference type="EMBL" id="KAF6240725.1"/>
    </source>
</evidence>
<dbReference type="EMBL" id="JACCJC010000003">
    <property type="protein sequence ID" value="KAF6240725.1"/>
    <property type="molecule type" value="Genomic_DNA"/>
</dbReference>
<organism evidence="1 2">
    <name type="scientific">Letharia columbiana</name>
    <dbReference type="NCBI Taxonomy" id="112416"/>
    <lineage>
        <taxon>Eukaryota</taxon>
        <taxon>Fungi</taxon>
        <taxon>Dikarya</taxon>
        <taxon>Ascomycota</taxon>
        <taxon>Pezizomycotina</taxon>
        <taxon>Lecanoromycetes</taxon>
        <taxon>OSLEUM clade</taxon>
        <taxon>Lecanoromycetidae</taxon>
        <taxon>Lecanorales</taxon>
        <taxon>Lecanorineae</taxon>
        <taxon>Parmeliaceae</taxon>
        <taxon>Letharia</taxon>
    </lineage>
</organism>
<dbReference type="AlphaFoldDB" id="A0A8H6G5F8"/>
<protein>
    <submittedName>
        <fullName evidence="1">Uncharacterized protein</fullName>
    </submittedName>
</protein>
<comment type="caution">
    <text evidence="1">The sequence shown here is derived from an EMBL/GenBank/DDBJ whole genome shotgun (WGS) entry which is preliminary data.</text>
</comment>
<accession>A0A8H6G5F8</accession>
<sequence>MSSNTPASVSVRIVRVSKTSPTDDEDLNRLISLCTATSRSNAFICCLLRQPHSDTSYKQYAHFHYLSVLEDNNSRVFIAHGTASHNLGTDLGSVWIMNCKINAPPPAHKLPDFIKEGCVQIVVGNMDKQRRAAMKRDCFGMFIATA</sequence>
<proteinExistence type="predicted"/>
<evidence type="ECO:0000313" key="2">
    <source>
        <dbReference type="Proteomes" id="UP000578531"/>
    </source>
</evidence>
<dbReference type="GeneID" id="59283072"/>
<reference evidence="1 2" key="1">
    <citation type="journal article" date="2020" name="Genomics">
        <title>Complete, high-quality genomes from long-read metagenomic sequencing of two wolf lichen thalli reveals enigmatic genome architecture.</title>
        <authorList>
            <person name="McKenzie S.K."/>
            <person name="Walston R.F."/>
            <person name="Allen J.L."/>
        </authorList>
    </citation>
    <scope>NUCLEOTIDE SEQUENCE [LARGE SCALE GENOMIC DNA]</scope>
    <source>
        <strain evidence="1">WasteWater2</strain>
    </source>
</reference>
<dbReference type="Proteomes" id="UP000578531">
    <property type="component" value="Unassembled WGS sequence"/>
</dbReference>
<name>A0A8H6G5F8_9LECA</name>
<dbReference type="OrthoDB" id="10550214at2759"/>
<gene>
    <name evidence="1" type="ORF">HO173_001398</name>
</gene>